<evidence type="ECO:0000313" key="3">
    <source>
        <dbReference type="Proteomes" id="UP000032352"/>
    </source>
</evidence>
<sequence length="279" mass="30869">MKNKLLPITFAMLGSFAVQANEQLPVDMLDIKSQANERWFELTGQYGDVNNIKTKRLKDGSILVTNTPGAVKAMAFDTYDTGEPGATGSQFQLVVETPDKATAGELQQIQAGSWGMQAHHCFSRYEGSTGWIDSCYKVHKLSGDGDSNYDYFQLEHYATAKGKSIWGLTRATLEASKASSSDSMQWVDWNPRADLDVGNCSTVSLQVTAQAVGISTSHNICDKWDITKYSTPGHFKNEWKSSSSAQRSEREVAYMIAVKVAQGGWPVWSLTHNYDTRLL</sequence>
<feature type="chain" id="PRO_5042005655" evidence="1">
    <location>
        <begin position="21"/>
        <end position="279"/>
    </location>
</feature>
<accession>A0AAF0C7R1</accession>
<dbReference type="AlphaFoldDB" id="A0AAF0C7R1"/>
<gene>
    <name evidence="2" type="ORF">SG34_016980</name>
</gene>
<proteinExistence type="predicted"/>
<reference evidence="2 3" key="1">
    <citation type="journal article" date="2015" name="Genome Announc.">
        <title>Draft Genome Sequences of Marine Isolates of Thalassomonas viridans and Thalassomonas actiniarum.</title>
        <authorList>
            <person name="Olonade I."/>
            <person name="van Zyl L.J."/>
            <person name="Trindade M."/>
        </authorList>
    </citation>
    <scope>NUCLEOTIDE SEQUENCE [LARGE SCALE GENOMIC DNA]</scope>
    <source>
        <strain evidence="2 3">XOM25</strain>
    </source>
</reference>
<organism evidence="2 3">
    <name type="scientific">Thalassomonas viridans</name>
    <dbReference type="NCBI Taxonomy" id="137584"/>
    <lineage>
        <taxon>Bacteria</taxon>
        <taxon>Pseudomonadati</taxon>
        <taxon>Pseudomonadota</taxon>
        <taxon>Gammaproteobacteria</taxon>
        <taxon>Alteromonadales</taxon>
        <taxon>Colwelliaceae</taxon>
        <taxon>Thalassomonas</taxon>
    </lineage>
</organism>
<dbReference type="EMBL" id="CP059733">
    <property type="protein sequence ID" value="WDE03104.1"/>
    <property type="molecule type" value="Genomic_DNA"/>
</dbReference>
<feature type="signal peptide" evidence="1">
    <location>
        <begin position="1"/>
        <end position="20"/>
    </location>
</feature>
<evidence type="ECO:0000256" key="1">
    <source>
        <dbReference type="SAM" id="SignalP"/>
    </source>
</evidence>
<evidence type="ECO:0000313" key="2">
    <source>
        <dbReference type="EMBL" id="WDE03104.1"/>
    </source>
</evidence>
<dbReference type="KEGG" id="tvd:SG34_016980"/>
<reference evidence="2 3" key="2">
    <citation type="journal article" date="2022" name="Mar. Drugs">
        <title>Bioassay-Guided Fractionation Leads to the Detection of Cholic Acid Generated by the Rare Thalassomonas sp.</title>
        <authorList>
            <person name="Pheiffer F."/>
            <person name="Schneider Y.K."/>
            <person name="Hansen E.H."/>
            <person name="Andersen J.H."/>
            <person name="Isaksson J."/>
            <person name="Busche T."/>
            <person name="R C."/>
            <person name="Kalinowski J."/>
            <person name="Zyl L.V."/>
            <person name="Trindade M."/>
        </authorList>
    </citation>
    <scope>NUCLEOTIDE SEQUENCE [LARGE SCALE GENOMIC DNA]</scope>
    <source>
        <strain evidence="2 3">XOM25</strain>
    </source>
</reference>
<protein>
    <submittedName>
        <fullName evidence="2">Uncharacterized protein</fullName>
    </submittedName>
</protein>
<dbReference type="RefSeq" id="WP_044842739.1">
    <property type="nucleotide sequence ID" value="NZ_CP059733.1"/>
</dbReference>
<keyword evidence="1" id="KW-0732">Signal</keyword>
<name>A0AAF0C7R1_9GAMM</name>
<keyword evidence="3" id="KW-1185">Reference proteome</keyword>
<dbReference type="Proteomes" id="UP000032352">
    <property type="component" value="Chromosome"/>
</dbReference>